<dbReference type="RefSeq" id="WP_230508815.1">
    <property type="nucleotide sequence ID" value="NZ_JAJITD010000003.1"/>
</dbReference>
<evidence type="ECO:0000256" key="7">
    <source>
        <dbReference type="SAM" id="Phobius"/>
    </source>
</evidence>
<feature type="transmembrane region" description="Helical" evidence="7">
    <location>
        <begin position="170"/>
        <end position="189"/>
    </location>
</feature>
<evidence type="ECO:0000256" key="6">
    <source>
        <dbReference type="ARBA" id="ARBA00023136"/>
    </source>
</evidence>
<feature type="transmembrane region" description="Helical" evidence="7">
    <location>
        <begin position="280"/>
        <end position="299"/>
    </location>
</feature>
<evidence type="ECO:0000256" key="3">
    <source>
        <dbReference type="ARBA" id="ARBA00022519"/>
    </source>
</evidence>
<keyword evidence="2" id="KW-1003">Cell membrane</keyword>
<dbReference type="Pfam" id="PF04403">
    <property type="entry name" value="PqiA"/>
    <property type="match status" value="2"/>
</dbReference>
<keyword evidence="3" id="KW-0997">Cell inner membrane</keyword>
<sequence length="440" mass="47405">MMERELIACAECDLLQLGAPLAAGRALRCPRCHAELKRSHKHGLVYALAFTLASAVLLVISNLFPIVGLSLNGNVVQTTLAGSVRMLYAHGAWPLALLVGLTTIVTPVLQVVAMLWLLVPLHLGRAPWRAAEGFRLFQLTRPWGMTEVLILGLLVALVKLAHIAKVVPGIALWSFIALMLLLAAASASFDARDVWARITAARHGARALPLPRLRARRHARTAAAHGLVLCEECGLLNPPAAASAAAGSAAVSAAAPHPRHCPRCKAPLHLRKPASLSRTWAYLVAAMVLYIPANVLPVMDTSSLFGTQKDTIMSGVVYLWVSGSWPLAVLVFVASIVVPMLKILGLAYLAVTTQLRSQWLPGQRTRIYRVIELIGRWSMLDIYVITMLVALVQFQALATIKAGPAAIAFGAVVVLTLLAAMAFDPRLIWDALESDDVRAH</sequence>
<evidence type="ECO:0000256" key="1">
    <source>
        <dbReference type="ARBA" id="ARBA00004533"/>
    </source>
</evidence>
<feature type="transmembrane region" description="Helical" evidence="7">
    <location>
        <begin position="44"/>
        <end position="71"/>
    </location>
</feature>
<organism evidence="8 9">
    <name type="scientific">Paraburkholderia sejongensis</name>
    <dbReference type="NCBI Taxonomy" id="2886946"/>
    <lineage>
        <taxon>Bacteria</taxon>
        <taxon>Pseudomonadati</taxon>
        <taxon>Pseudomonadota</taxon>
        <taxon>Betaproteobacteria</taxon>
        <taxon>Burkholderiales</taxon>
        <taxon>Burkholderiaceae</taxon>
        <taxon>Paraburkholderia</taxon>
    </lineage>
</organism>
<keyword evidence="9" id="KW-1185">Reference proteome</keyword>
<feature type="transmembrane region" description="Helical" evidence="7">
    <location>
        <begin position="373"/>
        <end position="396"/>
    </location>
</feature>
<evidence type="ECO:0000256" key="2">
    <source>
        <dbReference type="ARBA" id="ARBA00022475"/>
    </source>
</evidence>
<dbReference type="InterPro" id="IPR007498">
    <property type="entry name" value="PqiA-like"/>
</dbReference>
<feature type="transmembrane region" description="Helical" evidence="7">
    <location>
        <begin position="143"/>
        <end position="164"/>
    </location>
</feature>
<evidence type="ECO:0000313" key="9">
    <source>
        <dbReference type="Proteomes" id="UP001431019"/>
    </source>
</evidence>
<protein>
    <submittedName>
        <fullName evidence="8">Paraquat-inducible protein A</fullName>
    </submittedName>
</protein>
<name>A0ABS8JRY0_9BURK</name>
<evidence type="ECO:0000313" key="8">
    <source>
        <dbReference type="EMBL" id="MCC8392617.1"/>
    </source>
</evidence>
<proteinExistence type="predicted"/>
<feature type="transmembrane region" description="Helical" evidence="7">
    <location>
        <begin position="402"/>
        <end position="423"/>
    </location>
</feature>
<keyword evidence="5 7" id="KW-1133">Transmembrane helix</keyword>
<comment type="caution">
    <text evidence="8">The sequence shown here is derived from an EMBL/GenBank/DDBJ whole genome shotgun (WGS) entry which is preliminary data.</text>
</comment>
<gene>
    <name evidence="8" type="ORF">LJ656_08455</name>
</gene>
<keyword evidence="6 7" id="KW-0472">Membrane</keyword>
<accession>A0ABS8JRY0</accession>
<evidence type="ECO:0000256" key="4">
    <source>
        <dbReference type="ARBA" id="ARBA00022692"/>
    </source>
</evidence>
<dbReference type="Proteomes" id="UP001431019">
    <property type="component" value="Unassembled WGS sequence"/>
</dbReference>
<evidence type="ECO:0000256" key="5">
    <source>
        <dbReference type="ARBA" id="ARBA00022989"/>
    </source>
</evidence>
<dbReference type="InterPro" id="IPR051800">
    <property type="entry name" value="PqiA-PqiB_transport"/>
</dbReference>
<dbReference type="PANTHER" id="PTHR30462:SF3">
    <property type="entry name" value="INTERMEMBRANE TRANSPORT PROTEIN PQIA"/>
    <property type="match status" value="1"/>
</dbReference>
<feature type="transmembrane region" description="Helical" evidence="7">
    <location>
        <begin position="91"/>
        <end position="119"/>
    </location>
</feature>
<dbReference type="EMBL" id="JAJITD010000003">
    <property type="protein sequence ID" value="MCC8392617.1"/>
    <property type="molecule type" value="Genomic_DNA"/>
</dbReference>
<feature type="transmembrane region" description="Helical" evidence="7">
    <location>
        <begin position="327"/>
        <end position="352"/>
    </location>
</feature>
<comment type="subcellular location">
    <subcellularLocation>
        <location evidence="1">Cell inner membrane</location>
    </subcellularLocation>
</comment>
<dbReference type="PANTHER" id="PTHR30462">
    <property type="entry name" value="INTERMEMBRANE TRANSPORT PROTEIN PQIB-RELATED"/>
    <property type="match status" value="1"/>
</dbReference>
<reference evidence="8 9" key="1">
    <citation type="submission" date="2021-11" db="EMBL/GenBank/DDBJ databases">
        <authorList>
            <person name="Oh E.-T."/>
            <person name="Kim S.-B."/>
        </authorList>
    </citation>
    <scope>NUCLEOTIDE SEQUENCE [LARGE SCALE GENOMIC DNA]</scope>
    <source>
        <strain evidence="8 9">MMS20-SJTR3</strain>
    </source>
</reference>
<keyword evidence="4 7" id="KW-0812">Transmembrane</keyword>